<evidence type="ECO:0000256" key="1">
    <source>
        <dbReference type="SAM" id="MobiDB-lite"/>
    </source>
</evidence>
<protein>
    <submittedName>
        <fullName evidence="4">Uncharacterized protein LOC111085903</fullName>
    </submittedName>
</protein>
<dbReference type="RefSeq" id="XP_022242414.1">
    <property type="nucleotide sequence ID" value="XM_022386706.1"/>
</dbReference>
<reference evidence="4" key="1">
    <citation type="submission" date="2025-08" db="UniProtKB">
        <authorList>
            <consortium name="RefSeq"/>
        </authorList>
    </citation>
    <scope>IDENTIFICATION</scope>
    <source>
        <tissue evidence="4">Muscle</tissue>
    </source>
</reference>
<feature type="region of interest" description="Disordered" evidence="1">
    <location>
        <begin position="197"/>
        <end position="332"/>
    </location>
</feature>
<keyword evidence="2" id="KW-0812">Transmembrane</keyword>
<dbReference type="GeneID" id="111085903"/>
<organism evidence="3 4">
    <name type="scientific">Limulus polyphemus</name>
    <name type="common">Atlantic horseshoe crab</name>
    <dbReference type="NCBI Taxonomy" id="6850"/>
    <lineage>
        <taxon>Eukaryota</taxon>
        <taxon>Metazoa</taxon>
        <taxon>Ecdysozoa</taxon>
        <taxon>Arthropoda</taxon>
        <taxon>Chelicerata</taxon>
        <taxon>Merostomata</taxon>
        <taxon>Xiphosura</taxon>
        <taxon>Limulidae</taxon>
        <taxon>Limulus</taxon>
    </lineage>
</organism>
<dbReference type="Proteomes" id="UP000694941">
    <property type="component" value="Unplaced"/>
</dbReference>
<proteinExistence type="predicted"/>
<accession>A0ABM1SFK9</accession>
<feature type="transmembrane region" description="Helical" evidence="2">
    <location>
        <begin position="7"/>
        <end position="29"/>
    </location>
</feature>
<name>A0ABM1SFK9_LIMPO</name>
<keyword evidence="2" id="KW-0472">Membrane</keyword>
<keyword evidence="2" id="KW-1133">Transmembrane helix</keyword>
<feature type="compositionally biased region" description="Polar residues" evidence="1">
    <location>
        <begin position="269"/>
        <end position="280"/>
    </location>
</feature>
<feature type="compositionally biased region" description="Basic and acidic residues" evidence="1">
    <location>
        <begin position="281"/>
        <end position="310"/>
    </location>
</feature>
<feature type="region of interest" description="Disordered" evidence="1">
    <location>
        <begin position="379"/>
        <end position="400"/>
    </location>
</feature>
<feature type="transmembrane region" description="Helical" evidence="2">
    <location>
        <begin position="144"/>
        <end position="171"/>
    </location>
</feature>
<keyword evidence="3" id="KW-1185">Reference proteome</keyword>
<gene>
    <name evidence="4" type="primary">LOC111085903</name>
</gene>
<evidence type="ECO:0000313" key="3">
    <source>
        <dbReference type="Proteomes" id="UP000694941"/>
    </source>
</evidence>
<feature type="transmembrane region" description="Helical" evidence="2">
    <location>
        <begin position="95"/>
        <end position="124"/>
    </location>
</feature>
<feature type="transmembrane region" description="Helical" evidence="2">
    <location>
        <begin position="64"/>
        <end position="88"/>
    </location>
</feature>
<sequence length="410" mass="48038">MDSLKRPVLILIVTLTVVESIWGLIWSLWAVLLLENPQSFINGKNNTVEIIAESFKKLLSQEDVHFGFILFEMILSIFWTVCGFSLLYGYLKKKIIFVIPWIMTTFIVILYDISTSIFYLNLLVGSLKKETEDSSVETISNNSALFFLILGFSRFGIIFLCINVTLFYFVIRSTREYRKIKNEDLLDSTTEPDLRSQFQLDERCSPPRIPRWPREDNIRQPQFQPDERCSPPRIPRWPREDNIRQPQFQPDERCSPPRIPRWPREDNIPQLSSSAHNLPHSSRESSTRDLGYIERYYDDDASRSAQERPRPHTNMLPRGRLEPSTNMLPRGRLEHNTNMLPRERLEPNTNMLPRGRLEPNTNMLPRGSLEHNTNMLPHRRLEPNTNMLPRGSLEPETGMFPRIPRASRVY</sequence>
<evidence type="ECO:0000313" key="4">
    <source>
        <dbReference type="RefSeq" id="XP_022242414.1"/>
    </source>
</evidence>
<evidence type="ECO:0000256" key="2">
    <source>
        <dbReference type="SAM" id="Phobius"/>
    </source>
</evidence>
<feature type="region of interest" description="Disordered" evidence="1">
    <location>
        <begin position="345"/>
        <end position="367"/>
    </location>
</feature>